<sequence length="64" mass="7016">VAHVLVASGMFPTAPLIPRIAISIDLLEFYSAIFERSGDAVTALARALRNLYSKRGWRALDQSV</sequence>
<reference evidence="1 2" key="1">
    <citation type="journal article" date="2012" name="Proc. Natl. Acad. Sci. U.S.A.">
        <title>Comparative genomics of Ceriporiopsis subvermispora and Phanerochaete chrysosporium provide insight into selective ligninolysis.</title>
        <authorList>
            <person name="Fernandez-Fueyo E."/>
            <person name="Ruiz-Duenas F.J."/>
            <person name="Ferreira P."/>
            <person name="Floudas D."/>
            <person name="Hibbett D.S."/>
            <person name="Canessa P."/>
            <person name="Larrondo L.F."/>
            <person name="James T.Y."/>
            <person name="Seelenfreund D."/>
            <person name="Lobos S."/>
            <person name="Polanco R."/>
            <person name="Tello M."/>
            <person name="Honda Y."/>
            <person name="Watanabe T."/>
            <person name="Watanabe T."/>
            <person name="Ryu J.S."/>
            <person name="Kubicek C.P."/>
            <person name="Schmoll M."/>
            <person name="Gaskell J."/>
            <person name="Hammel K.E."/>
            <person name="St John F.J."/>
            <person name="Vanden Wymelenberg A."/>
            <person name="Sabat G."/>
            <person name="Splinter BonDurant S."/>
            <person name="Syed K."/>
            <person name="Yadav J.S."/>
            <person name="Doddapaneni H."/>
            <person name="Subramanian V."/>
            <person name="Lavin J.L."/>
            <person name="Oguiza J.A."/>
            <person name="Perez G."/>
            <person name="Pisabarro A.G."/>
            <person name="Ramirez L."/>
            <person name="Santoyo F."/>
            <person name="Master E."/>
            <person name="Coutinho P.M."/>
            <person name="Henrissat B."/>
            <person name="Lombard V."/>
            <person name="Magnuson J.K."/>
            <person name="Kuees U."/>
            <person name="Hori C."/>
            <person name="Igarashi K."/>
            <person name="Samejima M."/>
            <person name="Held B.W."/>
            <person name="Barry K.W."/>
            <person name="LaButti K.M."/>
            <person name="Lapidus A."/>
            <person name="Lindquist E.A."/>
            <person name="Lucas S.M."/>
            <person name="Riley R."/>
            <person name="Salamov A.A."/>
            <person name="Hoffmeister D."/>
            <person name="Schwenk D."/>
            <person name="Hadar Y."/>
            <person name="Yarden O."/>
            <person name="de Vries R.P."/>
            <person name="Wiebenga A."/>
            <person name="Stenlid J."/>
            <person name="Eastwood D."/>
            <person name="Grigoriev I.V."/>
            <person name="Berka R.M."/>
            <person name="Blanchette R.A."/>
            <person name="Kersten P."/>
            <person name="Martinez A.T."/>
            <person name="Vicuna R."/>
            <person name="Cullen D."/>
        </authorList>
    </citation>
    <scope>NUCLEOTIDE SEQUENCE [LARGE SCALE GENOMIC DNA]</scope>
    <source>
        <strain evidence="1 2">B</strain>
    </source>
</reference>
<dbReference type="EMBL" id="KB445809">
    <property type="protein sequence ID" value="EMD32841.1"/>
    <property type="molecule type" value="Genomic_DNA"/>
</dbReference>
<dbReference type="AlphaFoldDB" id="M2R1T3"/>
<dbReference type="HOGENOM" id="CLU_004552_8_1_1"/>
<accession>M2R1T3</accession>
<dbReference type="Proteomes" id="UP000016930">
    <property type="component" value="Unassembled WGS sequence"/>
</dbReference>
<evidence type="ECO:0000313" key="2">
    <source>
        <dbReference type="Proteomes" id="UP000016930"/>
    </source>
</evidence>
<evidence type="ECO:0000313" key="1">
    <source>
        <dbReference type="EMBL" id="EMD32841.1"/>
    </source>
</evidence>
<dbReference type="OrthoDB" id="2757993at2759"/>
<feature type="non-terminal residue" evidence="1">
    <location>
        <position position="64"/>
    </location>
</feature>
<proteinExistence type="predicted"/>
<protein>
    <recommendedName>
        <fullName evidence="3">CxC1-like cysteine cluster associated with KDZ transposases domain-containing protein</fullName>
    </recommendedName>
</protein>
<feature type="non-terminal residue" evidence="1">
    <location>
        <position position="1"/>
    </location>
</feature>
<organism evidence="1 2">
    <name type="scientific">Ceriporiopsis subvermispora (strain B)</name>
    <name type="common">White-rot fungus</name>
    <name type="synonym">Gelatoporia subvermispora</name>
    <dbReference type="NCBI Taxonomy" id="914234"/>
    <lineage>
        <taxon>Eukaryota</taxon>
        <taxon>Fungi</taxon>
        <taxon>Dikarya</taxon>
        <taxon>Basidiomycota</taxon>
        <taxon>Agaricomycotina</taxon>
        <taxon>Agaricomycetes</taxon>
        <taxon>Polyporales</taxon>
        <taxon>Gelatoporiaceae</taxon>
        <taxon>Gelatoporia</taxon>
    </lineage>
</organism>
<gene>
    <name evidence="1" type="ORF">CERSUDRAFT_27471</name>
</gene>
<name>M2R1T3_CERS8</name>
<evidence type="ECO:0008006" key="3">
    <source>
        <dbReference type="Google" id="ProtNLM"/>
    </source>
</evidence>
<dbReference type="STRING" id="914234.M2R1T3"/>
<keyword evidence="2" id="KW-1185">Reference proteome</keyword>